<feature type="compositionally biased region" description="Polar residues" evidence="1">
    <location>
        <begin position="580"/>
        <end position="591"/>
    </location>
</feature>
<name>A0A177AGN5_9PEZI</name>
<sequence>MDPNPDQTSHIQPPRQHPHPHPTSSSSSSSSLTPPPTTSNNPPAPPTVDGPSTSGHNRSTSLTSLKRTFSKILPANRRERGGTLRDSQGRADVETVDATDDGREEDEGRREKGKIVKGEGRRSRSWSPRKEDVMASAEDDKKNGPQKQTDKEPEKGGNAFQRLLGLRRTSLPTSSIPAQPSTRRLSLIRPKPKKAIHFASPPTQTPPATPASRSGTSTPPLDSQQMYDQKRLRREQRRSYRSSEDYLTIAGANPRTGYWDVNTAIGSTSSSEAADRARKREVEIAENRRRLEAAKQELEEALARREAEDRERDAKRARRRERDEARRREKRGREAGRWRTEGDGWRMVAEPGLSPIVGSLAGSPRMVRTPDDQLTEMRVPSEIVGQEYSERGSGREGRERGRPPEEERERRRLSRSPATPSRLSRQVGDTPGGPAPSTPMERKSLPSASRVVSGDIPLYVASPSRKGGSSRKLSSNRVPELQPGLPSPSLERAKPARAAIFPSPRRQPHRPAFIDAGPETPPQGPRSPVISTGRSGDNRKGSRGNASPNESVRRSPDRPNHDPFGPIPRRRPASPPKAVNTPQPAGTQRTVETPRLEGSTPVREKDVDPEAQRVEQHHTAVVQSGVEAENRELEGSNDTIVRHSIAESLPEVLPATGRQREQSAARKDPIESEQSPFLGIRPDAQPEEPATATSSPSASTSPALTPRQSHQSLKYTDQGKRIKHIASMHELPPFVLKHPVTGTSLPIAPSSPKILEEVTNRSSKEIIGGDGKAAFITTTTTITPTTGSDPVPLQLDQMDGSFDPRPSPQRRPMPLSRIPAPQVSPQSARNHLPSALSPRRRTGSATSSAGEAGATPTKRRIPRWYQRLLPEFGREVEKNIHTSTSTSPNQPSTSPRYHMGDLGGHPGAQNAARVALLNGGQSLSLDRGVQRQRASAGVGAHGGGPGGGNLGMSRTGSPVRIERGDKLVVWHAAPVVGPRRRNEIPGVVEKKHVATVTLNASSTTKQDASSPGGATLQQVLIVLLSTARHLILAAWCFVEPVFDPKSALRARWERQEMTWRDGVVVVGAGLFGAAALLAAVLGVRVVGGVARVVGVLGGGVGFCWGVRVVVGM</sequence>
<dbReference type="RefSeq" id="XP_024326534.1">
    <property type="nucleotide sequence ID" value="XM_024465797.1"/>
</dbReference>
<feature type="region of interest" description="Disordered" evidence="1">
    <location>
        <begin position="880"/>
        <end position="908"/>
    </location>
</feature>
<dbReference type="Proteomes" id="UP000077154">
    <property type="component" value="Unassembled WGS sequence"/>
</dbReference>
<feature type="compositionally biased region" description="Gly residues" evidence="1">
    <location>
        <begin position="939"/>
        <end position="950"/>
    </location>
</feature>
<dbReference type="VEuPathDB" id="FungiDB:GMDG_02583"/>
<feature type="compositionally biased region" description="Low complexity" evidence="1">
    <location>
        <begin position="22"/>
        <end position="32"/>
    </location>
</feature>
<feature type="region of interest" description="Disordered" evidence="1">
    <location>
        <begin position="1"/>
        <end position="280"/>
    </location>
</feature>
<dbReference type="GeneID" id="36285213"/>
<evidence type="ECO:0000313" key="3">
    <source>
        <dbReference type="EMBL" id="OAF61257.1"/>
    </source>
</evidence>
<gene>
    <name evidence="3" type="ORF">VC83_02128</name>
</gene>
<feature type="compositionally biased region" description="Polar residues" evidence="1">
    <location>
        <begin position="50"/>
        <end position="67"/>
    </location>
</feature>
<dbReference type="OrthoDB" id="3439820at2759"/>
<proteinExistence type="predicted"/>
<evidence type="ECO:0000256" key="2">
    <source>
        <dbReference type="SAM" id="Phobius"/>
    </source>
</evidence>
<feature type="compositionally biased region" description="Basic and acidic residues" evidence="1">
    <location>
        <begin position="76"/>
        <end position="93"/>
    </location>
</feature>
<feature type="compositionally biased region" description="Low complexity" evidence="1">
    <location>
        <begin position="843"/>
        <end position="855"/>
    </location>
</feature>
<feature type="transmembrane region" description="Helical" evidence="2">
    <location>
        <begin position="1019"/>
        <end position="1042"/>
    </location>
</feature>
<feature type="compositionally biased region" description="Basic and acidic residues" evidence="1">
    <location>
        <begin position="388"/>
        <end position="410"/>
    </location>
</feature>
<dbReference type="EMBL" id="KV441389">
    <property type="protein sequence ID" value="OAF61257.1"/>
    <property type="molecule type" value="Genomic_DNA"/>
</dbReference>
<evidence type="ECO:0000256" key="1">
    <source>
        <dbReference type="SAM" id="MobiDB-lite"/>
    </source>
</evidence>
<feature type="transmembrane region" description="Helical" evidence="2">
    <location>
        <begin position="1089"/>
        <end position="1110"/>
    </location>
</feature>
<feature type="compositionally biased region" description="Basic and acidic residues" evidence="1">
    <location>
        <begin position="551"/>
        <end position="561"/>
    </location>
</feature>
<feature type="compositionally biased region" description="Polar residues" evidence="1">
    <location>
        <begin position="215"/>
        <end position="227"/>
    </location>
</feature>
<feature type="compositionally biased region" description="Basic and acidic residues" evidence="1">
    <location>
        <begin position="628"/>
        <end position="645"/>
    </location>
</feature>
<organism evidence="3">
    <name type="scientific">Pseudogymnoascus destructans</name>
    <dbReference type="NCBI Taxonomy" id="655981"/>
    <lineage>
        <taxon>Eukaryota</taxon>
        <taxon>Fungi</taxon>
        <taxon>Dikarya</taxon>
        <taxon>Ascomycota</taxon>
        <taxon>Pezizomycotina</taxon>
        <taxon>Leotiomycetes</taxon>
        <taxon>Thelebolales</taxon>
        <taxon>Thelebolaceae</taxon>
        <taxon>Pseudogymnoascus</taxon>
    </lineage>
</organism>
<keyword evidence="2" id="KW-1133">Transmembrane helix</keyword>
<feature type="compositionally biased region" description="Low complexity" evidence="1">
    <location>
        <begin position="882"/>
        <end position="895"/>
    </location>
</feature>
<feature type="transmembrane region" description="Helical" evidence="2">
    <location>
        <begin position="1063"/>
        <end position="1083"/>
    </location>
</feature>
<feature type="compositionally biased region" description="Pro residues" evidence="1">
    <location>
        <begin position="33"/>
        <end position="48"/>
    </location>
</feature>
<feature type="compositionally biased region" description="Low complexity" evidence="1">
    <location>
        <begin position="689"/>
        <end position="706"/>
    </location>
</feature>
<feature type="compositionally biased region" description="Low complexity" evidence="1">
    <location>
        <begin position="462"/>
        <end position="475"/>
    </location>
</feature>
<protein>
    <submittedName>
        <fullName evidence="3">Uncharacterized protein</fullName>
    </submittedName>
</protein>
<feature type="compositionally biased region" description="Basic and acidic residues" evidence="1">
    <location>
        <begin position="602"/>
        <end position="618"/>
    </location>
</feature>
<dbReference type="eggNOG" id="ENOG502TDQQ">
    <property type="taxonomic scope" value="Eukaryota"/>
</dbReference>
<feature type="compositionally biased region" description="Acidic residues" evidence="1">
    <location>
        <begin position="94"/>
        <end position="105"/>
    </location>
</feature>
<feature type="compositionally biased region" description="Basic and acidic residues" evidence="1">
    <location>
        <begin position="301"/>
        <end position="344"/>
    </location>
</feature>
<accession>A0A177AGN5</accession>
<feature type="compositionally biased region" description="Basic and acidic residues" evidence="1">
    <location>
        <begin position="106"/>
        <end position="155"/>
    </location>
</feature>
<feature type="compositionally biased region" description="Polar residues" evidence="1">
    <location>
        <begin position="170"/>
        <end position="184"/>
    </location>
</feature>
<feature type="compositionally biased region" description="Basic and acidic residues" evidence="1">
    <location>
        <begin position="658"/>
        <end position="670"/>
    </location>
</feature>
<keyword evidence="2" id="KW-0812">Transmembrane</keyword>
<keyword evidence="2" id="KW-0472">Membrane</keyword>
<feature type="region of interest" description="Disordered" evidence="1">
    <location>
        <begin position="301"/>
        <end position="717"/>
    </location>
</feature>
<feature type="region of interest" description="Disordered" evidence="1">
    <location>
        <begin position="926"/>
        <end position="955"/>
    </location>
</feature>
<feature type="region of interest" description="Disordered" evidence="1">
    <location>
        <begin position="781"/>
        <end position="863"/>
    </location>
</feature>
<dbReference type="AlphaFoldDB" id="A0A177AGN5"/>
<reference evidence="3" key="1">
    <citation type="submission" date="2016-03" db="EMBL/GenBank/DDBJ databases">
        <title>Updated assembly of Pseudogymnoascus destructans, the fungus causing white-nose syndrome of bats.</title>
        <authorList>
            <person name="Palmer J.M."/>
            <person name="Drees K.P."/>
            <person name="Foster J.T."/>
            <person name="Lindner D.L."/>
        </authorList>
    </citation>
    <scope>NUCLEOTIDE SEQUENCE [LARGE SCALE GENOMIC DNA]</scope>
    <source>
        <strain evidence="3">20631-21</strain>
    </source>
</reference>